<dbReference type="PANTHER" id="PTHR37164">
    <property type="entry name" value="BACTERIOHEMERYTHRIN"/>
    <property type="match status" value="1"/>
</dbReference>
<dbReference type="NCBIfam" id="TIGR02481">
    <property type="entry name" value="hemeryth_dom"/>
    <property type="match status" value="1"/>
</dbReference>
<dbReference type="GO" id="GO:0046872">
    <property type="term" value="F:metal ion binding"/>
    <property type="evidence" value="ECO:0007669"/>
    <property type="project" value="UniProtKB-KW"/>
</dbReference>
<dbReference type="InterPro" id="IPR012312">
    <property type="entry name" value="Hemerythrin-like"/>
</dbReference>
<dbReference type="SUPFAM" id="SSF47188">
    <property type="entry name" value="Hemerythrin-like"/>
    <property type="match status" value="1"/>
</dbReference>
<dbReference type="InterPro" id="IPR012827">
    <property type="entry name" value="Hemerythrin_metal-bd"/>
</dbReference>
<dbReference type="AlphaFoldDB" id="A0A645D1B9"/>
<keyword evidence="2" id="KW-0479">Metal-binding</keyword>
<evidence type="ECO:0000256" key="3">
    <source>
        <dbReference type="ARBA" id="ARBA00023004"/>
    </source>
</evidence>
<dbReference type="Gene3D" id="1.20.120.50">
    <property type="entry name" value="Hemerythrin-like"/>
    <property type="match status" value="1"/>
</dbReference>
<protein>
    <submittedName>
        <fullName evidence="5">Bacteriohemerythrin</fullName>
    </submittedName>
</protein>
<dbReference type="PANTHER" id="PTHR37164:SF1">
    <property type="entry name" value="BACTERIOHEMERYTHRIN"/>
    <property type="match status" value="1"/>
</dbReference>
<sequence length="129" mass="14782">MTWKDSYAVGIPAIDKQHKELCDIVDQLYAASASGKSAQEALKTLQFLESYTLRHFADEERLQLSSGYPKYQQHKAMHTDFISQVTKLKKDMEATGVTIPLIISINQVISNWLINHILKVDRELKDYVK</sequence>
<keyword evidence="3" id="KW-0408">Iron</keyword>
<name>A0A645D1B9_9ZZZZ</name>
<evidence type="ECO:0000259" key="4">
    <source>
        <dbReference type="Pfam" id="PF01814"/>
    </source>
</evidence>
<proteinExistence type="inferred from homology"/>
<dbReference type="CDD" id="cd12107">
    <property type="entry name" value="Hemerythrin"/>
    <property type="match status" value="1"/>
</dbReference>
<evidence type="ECO:0000256" key="1">
    <source>
        <dbReference type="ARBA" id="ARBA00010587"/>
    </source>
</evidence>
<dbReference type="EMBL" id="VSSQ01031848">
    <property type="protein sequence ID" value="MPM82911.1"/>
    <property type="molecule type" value="Genomic_DNA"/>
</dbReference>
<evidence type="ECO:0000256" key="2">
    <source>
        <dbReference type="ARBA" id="ARBA00022723"/>
    </source>
</evidence>
<feature type="domain" description="Hemerythrin-like" evidence="4">
    <location>
        <begin position="10"/>
        <end position="126"/>
    </location>
</feature>
<dbReference type="Pfam" id="PF01814">
    <property type="entry name" value="Hemerythrin"/>
    <property type="match status" value="1"/>
</dbReference>
<comment type="similarity">
    <text evidence="1">Belongs to the hemerythrin family.</text>
</comment>
<dbReference type="InterPro" id="IPR050669">
    <property type="entry name" value="Hemerythrin"/>
</dbReference>
<reference evidence="5" key="1">
    <citation type="submission" date="2019-08" db="EMBL/GenBank/DDBJ databases">
        <authorList>
            <person name="Kucharzyk K."/>
            <person name="Murdoch R.W."/>
            <person name="Higgins S."/>
            <person name="Loffler F."/>
        </authorList>
    </citation>
    <scope>NUCLEOTIDE SEQUENCE</scope>
</reference>
<dbReference type="NCBIfam" id="NF033749">
    <property type="entry name" value="bact_hemeryth"/>
    <property type="match status" value="1"/>
</dbReference>
<comment type="caution">
    <text evidence="5">The sequence shown here is derived from an EMBL/GenBank/DDBJ whole genome shotgun (WGS) entry which is preliminary data.</text>
</comment>
<dbReference type="InterPro" id="IPR035938">
    <property type="entry name" value="Hemerythrin-like_sf"/>
</dbReference>
<organism evidence="5">
    <name type="scientific">bioreactor metagenome</name>
    <dbReference type="NCBI Taxonomy" id="1076179"/>
    <lineage>
        <taxon>unclassified sequences</taxon>
        <taxon>metagenomes</taxon>
        <taxon>ecological metagenomes</taxon>
    </lineage>
</organism>
<evidence type="ECO:0000313" key="5">
    <source>
        <dbReference type="EMBL" id="MPM82911.1"/>
    </source>
</evidence>
<gene>
    <name evidence="5" type="ORF">SDC9_129973</name>
</gene>
<accession>A0A645D1B9</accession>